<accession>A0A9J6A7T4</accession>
<organism evidence="2 3">
    <name type="scientific">Solanum commersonii</name>
    <name type="common">Commerson's wild potato</name>
    <name type="synonym">Commerson's nightshade</name>
    <dbReference type="NCBI Taxonomy" id="4109"/>
    <lineage>
        <taxon>Eukaryota</taxon>
        <taxon>Viridiplantae</taxon>
        <taxon>Streptophyta</taxon>
        <taxon>Embryophyta</taxon>
        <taxon>Tracheophyta</taxon>
        <taxon>Spermatophyta</taxon>
        <taxon>Magnoliopsida</taxon>
        <taxon>eudicotyledons</taxon>
        <taxon>Gunneridae</taxon>
        <taxon>Pentapetalae</taxon>
        <taxon>asterids</taxon>
        <taxon>lamiids</taxon>
        <taxon>Solanales</taxon>
        <taxon>Solanaceae</taxon>
        <taxon>Solanoideae</taxon>
        <taxon>Solaneae</taxon>
        <taxon>Solanum</taxon>
    </lineage>
</organism>
<evidence type="ECO:0000313" key="2">
    <source>
        <dbReference type="EMBL" id="KAG5620378.1"/>
    </source>
</evidence>
<feature type="transmembrane region" description="Helical" evidence="1">
    <location>
        <begin position="96"/>
        <end position="119"/>
    </location>
</feature>
<dbReference type="Proteomes" id="UP000824120">
    <property type="component" value="Chromosome 2"/>
</dbReference>
<name>A0A9J6A7T4_SOLCO</name>
<dbReference type="EMBL" id="JACXVP010000002">
    <property type="protein sequence ID" value="KAG5620378.1"/>
    <property type="molecule type" value="Genomic_DNA"/>
</dbReference>
<keyword evidence="1" id="KW-1133">Transmembrane helix</keyword>
<proteinExistence type="predicted"/>
<evidence type="ECO:0000256" key="1">
    <source>
        <dbReference type="SAM" id="Phobius"/>
    </source>
</evidence>
<sequence>MSTHSLGHQSSVLGFATSLSDKPKTHERNPFFFKSPKTFSKLERKYPKSTILFWKLKLMFDSLKINNKFSIYRIHKIVLADLSTRLVEIDDSPFGVVRHCLALAFSIIVLCVIGRIVLLRGTIRVSRTRTKGVVRPFGESPSVLRDTQASTFSFFSAFLFLFALKCPCFHQNFKYLKLEILKQTQVQPFNKLSKVVLPQD</sequence>
<keyword evidence="3" id="KW-1185">Reference proteome</keyword>
<keyword evidence="1" id="KW-0812">Transmembrane</keyword>
<evidence type="ECO:0000313" key="3">
    <source>
        <dbReference type="Proteomes" id="UP000824120"/>
    </source>
</evidence>
<comment type="caution">
    <text evidence="2">The sequence shown here is derived from an EMBL/GenBank/DDBJ whole genome shotgun (WGS) entry which is preliminary data.</text>
</comment>
<gene>
    <name evidence="2" type="ORF">H5410_005596</name>
</gene>
<keyword evidence="1" id="KW-0472">Membrane</keyword>
<dbReference type="AlphaFoldDB" id="A0A9J6A7T4"/>
<protein>
    <submittedName>
        <fullName evidence="2">Uncharacterized protein</fullName>
    </submittedName>
</protein>
<reference evidence="2 3" key="1">
    <citation type="submission" date="2020-09" db="EMBL/GenBank/DDBJ databases">
        <title>De no assembly of potato wild relative species, Solanum commersonii.</title>
        <authorList>
            <person name="Cho K."/>
        </authorList>
    </citation>
    <scope>NUCLEOTIDE SEQUENCE [LARGE SCALE GENOMIC DNA]</scope>
    <source>
        <strain evidence="2">LZ3.2</strain>
        <tissue evidence="2">Leaf</tissue>
    </source>
</reference>